<proteinExistence type="predicted"/>
<dbReference type="Proteomes" id="UP000887116">
    <property type="component" value="Unassembled WGS sequence"/>
</dbReference>
<accession>A0A8X6M0I7</accession>
<evidence type="ECO:0000313" key="1">
    <source>
        <dbReference type="EMBL" id="GFR28780.1"/>
    </source>
</evidence>
<sequence length="88" mass="10382">MMTIWMLHCSHSRFERRRILSRIPGFVFILSVAKIPEKRYFYQSTICTLKAFMCRTERNQVEFRSGCQIIGPLHPSIVGHSHEVIDRS</sequence>
<comment type="caution">
    <text evidence="1">The sequence shown here is derived from an EMBL/GenBank/DDBJ whole genome shotgun (WGS) entry which is preliminary data.</text>
</comment>
<keyword evidence="2" id="KW-1185">Reference proteome</keyword>
<protein>
    <submittedName>
        <fullName evidence="1">Uncharacterized protein</fullName>
    </submittedName>
</protein>
<organism evidence="1 2">
    <name type="scientific">Trichonephila clavata</name>
    <name type="common">Joro spider</name>
    <name type="synonym">Nephila clavata</name>
    <dbReference type="NCBI Taxonomy" id="2740835"/>
    <lineage>
        <taxon>Eukaryota</taxon>
        <taxon>Metazoa</taxon>
        <taxon>Ecdysozoa</taxon>
        <taxon>Arthropoda</taxon>
        <taxon>Chelicerata</taxon>
        <taxon>Arachnida</taxon>
        <taxon>Araneae</taxon>
        <taxon>Araneomorphae</taxon>
        <taxon>Entelegynae</taxon>
        <taxon>Araneoidea</taxon>
        <taxon>Nephilidae</taxon>
        <taxon>Trichonephila</taxon>
    </lineage>
</organism>
<dbReference type="AlphaFoldDB" id="A0A8X6M0I7"/>
<dbReference type="EMBL" id="BMAO01019157">
    <property type="protein sequence ID" value="GFR28780.1"/>
    <property type="molecule type" value="Genomic_DNA"/>
</dbReference>
<gene>
    <name evidence="1" type="ORF">TNCT_99601</name>
</gene>
<evidence type="ECO:0000313" key="2">
    <source>
        <dbReference type="Proteomes" id="UP000887116"/>
    </source>
</evidence>
<reference evidence="1" key="1">
    <citation type="submission" date="2020-07" db="EMBL/GenBank/DDBJ databases">
        <title>Multicomponent nature underlies the extraordinary mechanical properties of spider dragline silk.</title>
        <authorList>
            <person name="Kono N."/>
            <person name="Nakamura H."/>
            <person name="Mori M."/>
            <person name="Yoshida Y."/>
            <person name="Ohtoshi R."/>
            <person name="Malay A.D."/>
            <person name="Moran D.A.P."/>
            <person name="Tomita M."/>
            <person name="Numata K."/>
            <person name="Arakawa K."/>
        </authorList>
    </citation>
    <scope>NUCLEOTIDE SEQUENCE</scope>
</reference>
<name>A0A8X6M0I7_TRICU</name>